<dbReference type="EMBL" id="CAJNOK010003437">
    <property type="protein sequence ID" value="CAF0901119.1"/>
    <property type="molecule type" value="Genomic_DNA"/>
</dbReference>
<feature type="transmembrane region" description="Helical" evidence="6">
    <location>
        <begin position="327"/>
        <end position="346"/>
    </location>
</feature>
<reference evidence="9" key="1">
    <citation type="submission" date="2021-02" db="EMBL/GenBank/DDBJ databases">
        <authorList>
            <person name="Nowell W R."/>
        </authorList>
    </citation>
    <scope>NUCLEOTIDE SEQUENCE</scope>
</reference>
<evidence type="ECO:0000259" key="7">
    <source>
        <dbReference type="Pfam" id="PF01061"/>
    </source>
</evidence>
<comment type="subcellular location">
    <subcellularLocation>
        <location evidence="1">Membrane</location>
        <topology evidence="1">Multi-pass membrane protein</topology>
    </subcellularLocation>
</comment>
<evidence type="ECO:0000313" key="8">
    <source>
        <dbReference type="EMBL" id="CAF0901119.1"/>
    </source>
</evidence>
<accession>A0A8S2HVC0</accession>
<feature type="transmembrane region" description="Helical" evidence="6">
    <location>
        <begin position="259"/>
        <end position="284"/>
    </location>
</feature>
<dbReference type="Proteomes" id="UP000682733">
    <property type="component" value="Unassembled WGS sequence"/>
</dbReference>
<gene>
    <name evidence="8" type="ORF">OVA965_LOCUS9629</name>
    <name evidence="9" type="ORF">TMI583_LOCUS9625</name>
</gene>
<evidence type="ECO:0000256" key="5">
    <source>
        <dbReference type="ARBA" id="ARBA00023136"/>
    </source>
</evidence>
<evidence type="ECO:0000256" key="1">
    <source>
        <dbReference type="ARBA" id="ARBA00004141"/>
    </source>
</evidence>
<dbReference type="GO" id="GO:0005886">
    <property type="term" value="C:plasma membrane"/>
    <property type="evidence" value="ECO:0007669"/>
    <property type="project" value="TreeGrafter"/>
</dbReference>
<evidence type="ECO:0000313" key="10">
    <source>
        <dbReference type="Proteomes" id="UP000682733"/>
    </source>
</evidence>
<feature type="transmembrane region" description="Helical" evidence="6">
    <location>
        <begin position="219"/>
        <end position="239"/>
    </location>
</feature>
<evidence type="ECO:0000313" key="9">
    <source>
        <dbReference type="EMBL" id="CAF3681799.1"/>
    </source>
</evidence>
<keyword evidence="5 6" id="KW-0472">Membrane</keyword>
<dbReference type="PANTHER" id="PTHR48041:SF116">
    <property type="entry name" value="PROTEIN BROWN"/>
    <property type="match status" value="1"/>
</dbReference>
<dbReference type="AlphaFoldDB" id="A0A8S2HVC0"/>
<evidence type="ECO:0000256" key="3">
    <source>
        <dbReference type="ARBA" id="ARBA00022692"/>
    </source>
</evidence>
<feature type="domain" description="ABC-2 type transporter transmembrane" evidence="7">
    <location>
        <begin position="165"/>
        <end position="376"/>
    </location>
</feature>
<name>A0A8S2HVC0_9BILA</name>
<comment type="caution">
    <text evidence="9">The sequence shown here is derived from an EMBL/GenBank/DDBJ whole genome shotgun (WGS) entry which is preliminary data.</text>
</comment>
<dbReference type="InterPro" id="IPR013525">
    <property type="entry name" value="ABC2_TM"/>
</dbReference>
<dbReference type="EMBL" id="CAJOBA010003438">
    <property type="protein sequence ID" value="CAF3681799.1"/>
    <property type="molecule type" value="Genomic_DNA"/>
</dbReference>
<dbReference type="InterPro" id="IPR050352">
    <property type="entry name" value="ABCG_transporters"/>
</dbReference>
<dbReference type="Proteomes" id="UP000677228">
    <property type="component" value="Unassembled WGS sequence"/>
</dbReference>
<keyword evidence="2" id="KW-0813">Transport</keyword>
<evidence type="ECO:0000256" key="6">
    <source>
        <dbReference type="SAM" id="Phobius"/>
    </source>
</evidence>
<protein>
    <recommendedName>
        <fullName evidence="7">ABC-2 type transporter transmembrane domain-containing protein</fullName>
    </recommendedName>
</protein>
<dbReference type="PANTHER" id="PTHR48041">
    <property type="entry name" value="ABC TRANSPORTER G FAMILY MEMBER 28"/>
    <property type="match status" value="1"/>
</dbReference>
<keyword evidence="4 6" id="KW-1133">Transmembrane helix</keyword>
<feature type="transmembrane region" description="Helical" evidence="6">
    <location>
        <begin position="296"/>
        <end position="321"/>
    </location>
</feature>
<keyword evidence="3 6" id="KW-0812">Transmembrane</keyword>
<evidence type="ECO:0000256" key="4">
    <source>
        <dbReference type="ARBA" id="ARBA00022989"/>
    </source>
</evidence>
<proteinExistence type="predicted"/>
<dbReference type="Pfam" id="PF01061">
    <property type="entry name" value="ABC2_membrane"/>
    <property type="match status" value="1"/>
</dbReference>
<dbReference type="GO" id="GO:0140359">
    <property type="term" value="F:ABC-type transporter activity"/>
    <property type="evidence" value="ECO:0007669"/>
    <property type="project" value="InterPro"/>
</dbReference>
<sequence>MRDLKETESFLKYRNDIWSWSCAKQQRLELDRGHRCTIIFSIHQPRYSIFELFDCILLLSSGRCSYHGRSEDLLPYFSSIGFSLKENENPGDFLLDIVQGVRQPLGETLFVDKETLVQYLYDKYHKSIIYAKIKQQLDEVDNHSSRIETANNHKLLLPEKSCLKEFYYLSQRALRNAFRNPLSMATQTILTALIAILTGCTFSNTDRTGVIDSEYRSQAIFFVLLSIFFGQLSAVELLVKRKILFNHERESGYYRVSTYFISELACDLITVRLIPLVLYSLVVYFMIGFQRIASKFFIFFVTLFLTNLCATALCTCIAASINEFGTANILVCLGIEIIMIFCDFIVETSSITPLLSWMCPLSAFRYAYHNLHINEFTGLKLCLPNSMQKCLFRGEIILQRLRHALRCLQGINYFAANAGLAVDGLFLLVDEFGLDVVSKRSIFDNLKHARMYLKSDYKVHGNKSSTIPDPIREPTPYRRA</sequence>
<organism evidence="9 10">
    <name type="scientific">Didymodactylos carnosus</name>
    <dbReference type="NCBI Taxonomy" id="1234261"/>
    <lineage>
        <taxon>Eukaryota</taxon>
        <taxon>Metazoa</taxon>
        <taxon>Spiralia</taxon>
        <taxon>Gnathifera</taxon>
        <taxon>Rotifera</taxon>
        <taxon>Eurotatoria</taxon>
        <taxon>Bdelloidea</taxon>
        <taxon>Philodinida</taxon>
        <taxon>Philodinidae</taxon>
        <taxon>Didymodactylos</taxon>
    </lineage>
</organism>
<evidence type="ECO:0000256" key="2">
    <source>
        <dbReference type="ARBA" id="ARBA00022448"/>
    </source>
</evidence>